<feature type="non-terminal residue" evidence="2">
    <location>
        <position position="52"/>
    </location>
</feature>
<feature type="transmembrane region" description="Helical" evidence="1">
    <location>
        <begin position="18"/>
        <end position="37"/>
    </location>
</feature>
<protein>
    <submittedName>
        <fullName evidence="2">Uncharacterized protein</fullName>
    </submittedName>
</protein>
<dbReference type="Proteomes" id="UP001066276">
    <property type="component" value="Chromosome 2_1"/>
</dbReference>
<sequence length="52" mass="5424">PSCRCFVSCSNFSHGDSLLVVVVVSGFEVALVVSLSLHGIPTITPTIIIAHT</sequence>
<reference evidence="2" key="1">
    <citation type="journal article" date="2022" name="bioRxiv">
        <title>Sequencing and chromosome-scale assembly of the giantPleurodeles waltlgenome.</title>
        <authorList>
            <person name="Brown T."/>
            <person name="Elewa A."/>
            <person name="Iarovenko S."/>
            <person name="Subramanian E."/>
            <person name="Araus A.J."/>
            <person name="Petzold A."/>
            <person name="Susuki M."/>
            <person name="Suzuki K.-i.T."/>
            <person name="Hayashi T."/>
            <person name="Toyoda A."/>
            <person name="Oliveira C."/>
            <person name="Osipova E."/>
            <person name="Leigh N.D."/>
            <person name="Simon A."/>
            <person name="Yun M.H."/>
        </authorList>
    </citation>
    <scope>NUCLEOTIDE SEQUENCE</scope>
    <source>
        <strain evidence="2">20211129_DDA</strain>
        <tissue evidence="2">Liver</tissue>
    </source>
</reference>
<feature type="non-terminal residue" evidence="2">
    <location>
        <position position="1"/>
    </location>
</feature>
<evidence type="ECO:0000256" key="1">
    <source>
        <dbReference type="SAM" id="Phobius"/>
    </source>
</evidence>
<accession>A0AAV7VV76</accession>
<keyword evidence="3" id="KW-1185">Reference proteome</keyword>
<organism evidence="2 3">
    <name type="scientific">Pleurodeles waltl</name>
    <name type="common">Iberian ribbed newt</name>
    <dbReference type="NCBI Taxonomy" id="8319"/>
    <lineage>
        <taxon>Eukaryota</taxon>
        <taxon>Metazoa</taxon>
        <taxon>Chordata</taxon>
        <taxon>Craniata</taxon>
        <taxon>Vertebrata</taxon>
        <taxon>Euteleostomi</taxon>
        <taxon>Amphibia</taxon>
        <taxon>Batrachia</taxon>
        <taxon>Caudata</taxon>
        <taxon>Salamandroidea</taxon>
        <taxon>Salamandridae</taxon>
        <taxon>Pleurodelinae</taxon>
        <taxon>Pleurodeles</taxon>
    </lineage>
</organism>
<proteinExistence type="predicted"/>
<keyword evidence="1" id="KW-0812">Transmembrane</keyword>
<evidence type="ECO:0000313" key="2">
    <source>
        <dbReference type="EMBL" id="KAJ1203940.1"/>
    </source>
</evidence>
<keyword evidence="1" id="KW-1133">Transmembrane helix</keyword>
<comment type="caution">
    <text evidence="2">The sequence shown here is derived from an EMBL/GenBank/DDBJ whole genome shotgun (WGS) entry which is preliminary data.</text>
</comment>
<evidence type="ECO:0000313" key="3">
    <source>
        <dbReference type="Proteomes" id="UP001066276"/>
    </source>
</evidence>
<gene>
    <name evidence="2" type="ORF">NDU88_007721</name>
</gene>
<dbReference type="AlphaFoldDB" id="A0AAV7VV76"/>
<name>A0AAV7VV76_PLEWA</name>
<dbReference type="EMBL" id="JANPWB010000003">
    <property type="protein sequence ID" value="KAJ1203940.1"/>
    <property type="molecule type" value="Genomic_DNA"/>
</dbReference>
<keyword evidence="1" id="KW-0472">Membrane</keyword>